<sequence length="500" mass="52435">MSTRSILGVQERRTAGGVVRRSLTPTLRLPVGFAELTGWFGRRKMYRGDASMATETATGPRGSGTLVEAAEGSSFRRTTTLPSSPLRKRVQSVDDVGIALALQSALSRSLSLPFLSLTPSPRRRRRPPFVDFTPSSPSMLASAALLALAGAASVSAIVVPNGEIARLKRDYIRTLSERSKLAKRQSVTSGADDVTVLNFALTLEHLEAKFYHDALQKFNQSAFDQAGYSGLYPVLQQVAKDEQAHVDFLTTALSAAGATPVQACNYTFPYTDIPSFLGLSQVVEGVGVSAYLGAAGSINDTSYLTAAGSILTVEARHNAFIRFVNAYTPFPQPEDTPQSASNVVTIVTPFFTSCPSGSAPTIQGHPALNVTSKNFTMGAELKIAPTNASAVNTNNGQLYCGFASGLAAGFSNWTNGACMIPTANISSQGQTYVVLTTGPSLDDKSTVAGPAIIDLSVQNVTVTLPSHNMTSSGSSSGSGSSGSSSKGSADCNGKKKDKGY</sequence>
<dbReference type="EMBL" id="LK052946">
    <property type="protein sequence ID" value="CDR45930.1"/>
    <property type="molecule type" value="Genomic_DNA"/>
</dbReference>
<dbReference type="PANTHER" id="PTHR31694:SF26">
    <property type="entry name" value="OS05G0151100 PROTEIN"/>
    <property type="match status" value="1"/>
</dbReference>
<dbReference type="InterPro" id="IPR012347">
    <property type="entry name" value="Ferritin-like"/>
</dbReference>
<dbReference type="SUPFAM" id="SSF47240">
    <property type="entry name" value="Ferritin-like"/>
    <property type="match status" value="1"/>
</dbReference>
<gene>
    <name evidence="2" type="ORF">RHTO0S_11e06414g</name>
</gene>
<feature type="region of interest" description="Disordered" evidence="1">
    <location>
        <begin position="466"/>
        <end position="500"/>
    </location>
</feature>
<proteinExistence type="predicted"/>
<accession>A0A061B7P6</accession>
<evidence type="ECO:0000313" key="2">
    <source>
        <dbReference type="EMBL" id="CDR45930.1"/>
    </source>
</evidence>
<dbReference type="OrthoDB" id="1001765at2759"/>
<dbReference type="AlphaFoldDB" id="A0A061B7P6"/>
<dbReference type="Pfam" id="PF13668">
    <property type="entry name" value="Ferritin_2"/>
    <property type="match status" value="1"/>
</dbReference>
<dbReference type="CDD" id="cd00657">
    <property type="entry name" value="Ferritin_like"/>
    <property type="match status" value="1"/>
</dbReference>
<dbReference type="InterPro" id="IPR052965">
    <property type="entry name" value="Pigment-catalase-like"/>
</dbReference>
<dbReference type="PANTHER" id="PTHR31694">
    <property type="entry name" value="DESICCATION-LIKE PROTEIN"/>
    <property type="match status" value="1"/>
</dbReference>
<protein>
    <submittedName>
        <fullName evidence="2">RHTO0S11e06414g1_1</fullName>
    </submittedName>
</protein>
<feature type="compositionally biased region" description="Low complexity" evidence="1">
    <location>
        <begin position="471"/>
        <end position="488"/>
    </location>
</feature>
<reference evidence="2" key="1">
    <citation type="journal article" date="2014" name="Genome Announc.">
        <title>Draft genome sequence of Rhodosporidium toruloides CECT1137, an oleaginous yeast of biotechnological interest.</title>
        <authorList>
            <person name="Morin N."/>
            <person name="Calcas X."/>
            <person name="Devillers H."/>
            <person name="Durrens P."/>
            <person name="Sherman D.J."/>
            <person name="Nicaud J.-M."/>
            <person name="Neuveglise C."/>
        </authorList>
    </citation>
    <scope>NUCLEOTIDE SEQUENCE</scope>
    <source>
        <strain evidence="2">CECT1137</strain>
    </source>
</reference>
<name>A0A061B7P6_RHOTO</name>
<evidence type="ECO:0000256" key="1">
    <source>
        <dbReference type="SAM" id="MobiDB-lite"/>
    </source>
</evidence>
<dbReference type="Gene3D" id="1.20.1260.10">
    <property type="match status" value="1"/>
</dbReference>
<dbReference type="InterPro" id="IPR009078">
    <property type="entry name" value="Ferritin-like_SF"/>
</dbReference>
<organism evidence="2">
    <name type="scientific">Rhodotorula toruloides</name>
    <name type="common">Yeast</name>
    <name type="synonym">Rhodosporidium toruloides</name>
    <dbReference type="NCBI Taxonomy" id="5286"/>
    <lineage>
        <taxon>Eukaryota</taxon>
        <taxon>Fungi</taxon>
        <taxon>Dikarya</taxon>
        <taxon>Basidiomycota</taxon>
        <taxon>Pucciniomycotina</taxon>
        <taxon>Microbotryomycetes</taxon>
        <taxon>Sporidiobolales</taxon>
        <taxon>Sporidiobolaceae</taxon>
        <taxon>Rhodotorula</taxon>
    </lineage>
</organism>